<dbReference type="InterPro" id="IPR036412">
    <property type="entry name" value="HAD-like_sf"/>
</dbReference>
<feature type="transmembrane region" description="Helical" evidence="6">
    <location>
        <begin position="486"/>
        <end position="507"/>
    </location>
</feature>
<dbReference type="InterPro" id="IPR036163">
    <property type="entry name" value="HMA_dom_sf"/>
</dbReference>
<dbReference type="SUPFAM" id="SSF81660">
    <property type="entry name" value="Metal cation-transporting ATPase, ATP-binding domain N"/>
    <property type="match status" value="1"/>
</dbReference>
<feature type="region of interest" description="Disordered" evidence="7">
    <location>
        <begin position="1"/>
        <end position="45"/>
    </location>
</feature>
<dbReference type="Gene3D" id="3.40.1110.10">
    <property type="entry name" value="Calcium-transporting ATPase, cytoplasmic domain N"/>
    <property type="match status" value="1"/>
</dbReference>
<dbReference type="FunFam" id="2.70.150.10:FF:000002">
    <property type="entry name" value="Copper-transporting ATPase 1, putative"/>
    <property type="match status" value="1"/>
</dbReference>
<organism evidence="9 10">
    <name type="scientific">Powellomyces hirtus</name>
    <dbReference type="NCBI Taxonomy" id="109895"/>
    <lineage>
        <taxon>Eukaryota</taxon>
        <taxon>Fungi</taxon>
        <taxon>Fungi incertae sedis</taxon>
        <taxon>Chytridiomycota</taxon>
        <taxon>Chytridiomycota incertae sedis</taxon>
        <taxon>Chytridiomycetes</taxon>
        <taxon>Spizellomycetales</taxon>
        <taxon>Powellomycetaceae</taxon>
        <taxon>Powellomyces</taxon>
    </lineage>
</organism>
<dbReference type="CDD" id="cd00371">
    <property type="entry name" value="HMA"/>
    <property type="match status" value="1"/>
</dbReference>
<dbReference type="InterPro" id="IPR018303">
    <property type="entry name" value="ATPase_P-typ_P_site"/>
</dbReference>
<accession>A0A507DT75</accession>
<dbReference type="Gene3D" id="3.40.50.1000">
    <property type="entry name" value="HAD superfamily/HAD-like"/>
    <property type="match status" value="1"/>
</dbReference>
<reference evidence="9 10" key="1">
    <citation type="journal article" date="2019" name="Sci. Rep.">
        <title>Comparative genomics of chytrid fungi reveal insights into the obligate biotrophic and pathogenic lifestyle of Synchytrium endobioticum.</title>
        <authorList>
            <person name="van de Vossenberg B.T.L.H."/>
            <person name="Warris S."/>
            <person name="Nguyen H.D.T."/>
            <person name="van Gent-Pelzer M.P.E."/>
            <person name="Joly D.L."/>
            <person name="van de Geest H.C."/>
            <person name="Bonants P.J.M."/>
            <person name="Smith D.S."/>
            <person name="Levesque C.A."/>
            <person name="van der Lee T.A.J."/>
        </authorList>
    </citation>
    <scope>NUCLEOTIDE SEQUENCE [LARGE SCALE GENOMIC DNA]</scope>
    <source>
        <strain evidence="9 10">CBS 809.83</strain>
    </source>
</reference>
<feature type="compositionally biased region" description="Basic and acidic residues" evidence="7">
    <location>
        <begin position="8"/>
        <end position="21"/>
    </location>
</feature>
<keyword evidence="2 6" id="KW-0812">Transmembrane</keyword>
<dbReference type="PRINTS" id="PR00119">
    <property type="entry name" value="CATATPASE"/>
</dbReference>
<dbReference type="PANTHER" id="PTHR46594">
    <property type="entry name" value="P-TYPE CATION-TRANSPORTING ATPASE"/>
    <property type="match status" value="1"/>
</dbReference>
<dbReference type="InterPro" id="IPR006121">
    <property type="entry name" value="HMA_dom"/>
</dbReference>
<feature type="transmembrane region" description="Helical" evidence="6">
    <location>
        <begin position="1055"/>
        <end position="1075"/>
    </location>
</feature>
<dbReference type="InterPro" id="IPR027256">
    <property type="entry name" value="P-typ_ATPase_IB"/>
</dbReference>
<dbReference type="InterPro" id="IPR023299">
    <property type="entry name" value="ATPase_P-typ_cyto_dom_N"/>
</dbReference>
<dbReference type="InterPro" id="IPR059000">
    <property type="entry name" value="ATPase_P-type_domA"/>
</dbReference>
<keyword evidence="3 6" id="KW-0479">Metal-binding</keyword>
<keyword evidence="6" id="KW-0067">ATP-binding</keyword>
<feature type="transmembrane region" description="Helical" evidence="6">
    <location>
        <begin position="519"/>
        <end position="537"/>
    </location>
</feature>
<feature type="transmembrane region" description="Helical" evidence="6">
    <location>
        <begin position="446"/>
        <end position="465"/>
    </location>
</feature>
<feature type="transmembrane region" description="Helical" evidence="6">
    <location>
        <begin position="715"/>
        <end position="743"/>
    </location>
</feature>
<dbReference type="PRINTS" id="PR00943">
    <property type="entry name" value="CUATPASE"/>
</dbReference>
<feature type="region of interest" description="Disordered" evidence="7">
    <location>
        <begin position="60"/>
        <end position="87"/>
    </location>
</feature>
<keyword evidence="10" id="KW-1185">Reference proteome</keyword>
<dbReference type="NCBIfam" id="TIGR01511">
    <property type="entry name" value="ATPase-IB1_Cu"/>
    <property type="match status" value="1"/>
</dbReference>
<feature type="transmembrane region" description="Helical" evidence="6">
    <location>
        <begin position="1026"/>
        <end position="1049"/>
    </location>
</feature>
<gene>
    <name evidence="9" type="ORF">PhCBS80983_g05934</name>
</gene>
<feature type="transmembrane region" description="Helical" evidence="6">
    <location>
        <begin position="416"/>
        <end position="434"/>
    </location>
</feature>
<evidence type="ECO:0000256" key="2">
    <source>
        <dbReference type="ARBA" id="ARBA00022692"/>
    </source>
</evidence>
<keyword evidence="5 6" id="KW-0472">Membrane</keyword>
<dbReference type="GO" id="GO:0016887">
    <property type="term" value="F:ATP hydrolysis activity"/>
    <property type="evidence" value="ECO:0007669"/>
    <property type="project" value="InterPro"/>
</dbReference>
<dbReference type="PROSITE" id="PS50846">
    <property type="entry name" value="HMA_2"/>
    <property type="match status" value="1"/>
</dbReference>
<evidence type="ECO:0000259" key="8">
    <source>
        <dbReference type="PROSITE" id="PS50846"/>
    </source>
</evidence>
<dbReference type="Pfam" id="PF00702">
    <property type="entry name" value="Hydrolase"/>
    <property type="match status" value="1"/>
</dbReference>
<dbReference type="InterPro" id="IPR023298">
    <property type="entry name" value="ATPase_P-typ_TM_dom_sf"/>
</dbReference>
<comment type="similarity">
    <text evidence="6">Belongs to the cation transport ATPase (P-type) (TC 3.A.3) family. Type IB subfamily.</text>
</comment>
<evidence type="ECO:0000256" key="5">
    <source>
        <dbReference type="ARBA" id="ARBA00023136"/>
    </source>
</evidence>
<dbReference type="GO" id="GO:0016020">
    <property type="term" value="C:membrane"/>
    <property type="evidence" value="ECO:0007669"/>
    <property type="project" value="UniProtKB-SubCell"/>
</dbReference>
<dbReference type="PANTHER" id="PTHR46594:SF4">
    <property type="entry name" value="P-TYPE CATION-TRANSPORTING ATPASE"/>
    <property type="match status" value="1"/>
</dbReference>
<dbReference type="Pfam" id="PF00122">
    <property type="entry name" value="E1-E2_ATPase"/>
    <property type="match status" value="1"/>
</dbReference>
<feature type="domain" description="HMA" evidence="8">
    <location>
        <begin position="251"/>
        <end position="318"/>
    </location>
</feature>
<evidence type="ECO:0000313" key="10">
    <source>
        <dbReference type="Proteomes" id="UP000318582"/>
    </source>
</evidence>
<evidence type="ECO:0000256" key="6">
    <source>
        <dbReference type="RuleBase" id="RU362081"/>
    </source>
</evidence>
<keyword evidence="4 6" id="KW-1133">Transmembrane helix</keyword>
<dbReference type="PROSITE" id="PS00154">
    <property type="entry name" value="ATPASE_E1_E2"/>
    <property type="match status" value="1"/>
</dbReference>
<dbReference type="InterPro" id="IPR023214">
    <property type="entry name" value="HAD_sf"/>
</dbReference>
<dbReference type="SUPFAM" id="SSF81665">
    <property type="entry name" value="Calcium ATPase, transmembrane domain M"/>
    <property type="match status" value="1"/>
</dbReference>
<dbReference type="SUPFAM" id="SSF56784">
    <property type="entry name" value="HAD-like"/>
    <property type="match status" value="1"/>
</dbReference>
<dbReference type="SUPFAM" id="SSF55008">
    <property type="entry name" value="HMA, heavy metal-associated domain"/>
    <property type="match status" value="1"/>
</dbReference>
<dbReference type="Gene3D" id="3.30.70.100">
    <property type="match status" value="1"/>
</dbReference>
<dbReference type="Proteomes" id="UP000318582">
    <property type="component" value="Unassembled WGS sequence"/>
</dbReference>
<feature type="compositionally biased region" description="Low complexity" evidence="7">
    <location>
        <begin position="22"/>
        <end position="36"/>
    </location>
</feature>
<dbReference type="SUPFAM" id="SSF81653">
    <property type="entry name" value="Calcium ATPase, transduction domain A"/>
    <property type="match status" value="1"/>
</dbReference>
<sequence>MPCCDGPRCSEREPKKSRSEKQQCPGGSKKSQSSSGPTPPPPTCEGKACCAACVVDVGGSASASSGGGGSATEDEGGGDDDDDDGDKAAYIEQAKGRIIPLKSCCKSSKGSLLGQPSGGGTFRAAEDDKMPASASSVVVDIATSCCTSPVNPPGLKPCESKVSNATPCCASTVNPPGLEPCESKASIATSCCPTTVNPLVLKPCEIKASIATSCCTVNPPGLKPRESKASISIDTINEHPRTTEEIPRTWVKLRLKVSGMTCTSCEKTLLDAMREVSYTKPIGVSLFSNTADLAYDQQATSAEEIVQYLIKKTGFQCEVEHVASATVARYHVTTTDSMVTKTVSIVDVQPGVISRTLKRQGPTDQYLLEIEFDADLTGPRTLLKGLIGADIDAKIFKQEDSADHGQEEIRFWGMRLALSTLLCIPVIVLVYAIPDSSANIRVTNNLDLWTVLAAIFTTPIQFYAAGPIHSAAWTTLKSKKVEMDMLVTLSTSVAYIYSIVVLVILSVKANSSLEPFFETAALLVTLVILGRYITVLARGKASNAIAALHGMQPDTALLAIERTADSKDYEEGEEIDVDLLQRGDVVVIRPSSQIPADGIVVAGRADVDESMITGEPVPVLKETGARVVGGSLTSGGILFVRVTHVPSEGVLSSLQRMVQEAQASRAPAQALADRIAAVFTPAVLVIAGIVFVIWLSIGMTGQWTSDRPPAIEALLYAIAVLIVSCPCAVGLAVPTVIVVATGVAAQRGILFKNGGNLEAAAGLDVVVFDKTGTLTSGTFAVISETYVKDDTMLEEIRSTILSIATLSEHILARAIADHLKNMETSGFSSVSHVVSQPGLGIQGTVNGVDVRLGRPSWVAENIHDRDLDAALHLAKIEGCSVVAASINGVTVAIYRLSDSIRVDAKEAVDFLISAGIQVHILSGDLPDTLGSRLGIEAANAVGGCLPADKLLRLKALQYSGHRIAFVGDGSNDAPGLAQADVGIAFGSGTDLAMNTAGVILLLPRVMGVPDVLVIAKSARRTIKANFSWAFLYNVAAILLAAGAFTALGGVRIPPALAGLGELVSVLPVIIFSMILRKQRWPSASRGN</sequence>
<dbReference type="NCBIfam" id="TIGR01494">
    <property type="entry name" value="ATPase_P-type"/>
    <property type="match status" value="1"/>
</dbReference>
<evidence type="ECO:0000256" key="7">
    <source>
        <dbReference type="SAM" id="MobiDB-lite"/>
    </source>
</evidence>
<evidence type="ECO:0000256" key="3">
    <source>
        <dbReference type="ARBA" id="ARBA00022723"/>
    </source>
</evidence>
<feature type="transmembrane region" description="Helical" evidence="6">
    <location>
        <begin position="675"/>
        <end position="695"/>
    </location>
</feature>
<dbReference type="GO" id="GO:0005524">
    <property type="term" value="F:ATP binding"/>
    <property type="evidence" value="ECO:0007669"/>
    <property type="project" value="UniProtKB-UniRule"/>
</dbReference>
<dbReference type="GO" id="GO:0019829">
    <property type="term" value="F:ATPase-coupled monoatomic cation transmembrane transporter activity"/>
    <property type="evidence" value="ECO:0007669"/>
    <property type="project" value="InterPro"/>
</dbReference>
<comment type="subcellular location">
    <subcellularLocation>
        <location evidence="1 6">Membrane</location>
    </subcellularLocation>
</comment>
<dbReference type="AlphaFoldDB" id="A0A507DT75"/>
<proteinExistence type="inferred from homology"/>
<dbReference type="InterPro" id="IPR001757">
    <property type="entry name" value="P_typ_ATPase"/>
</dbReference>
<dbReference type="GO" id="GO:0046872">
    <property type="term" value="F:metal ion binding"/>
    <property type="evidence" value="ECO:0007669"/>
    <property type="project" value="UniProtKB-KW"/>
</dbReference>
<dbReference type="Gene3D" id="2.70.150.10">
    <property type="entry name" value="Calcium-transporting ATPase, cytoplasmic transduction domain A"/>
    <property type="match status" value="1"/>
</dbReference>
<dbReference type="EMBL" id="QEAQ01000156">
    <property type="protein sequence ID" value="TPX54417.1"/>
    <property type="molecule type" value="Genomic_DNA"/>
</dbReference>
<comment type="caution">
    <text evidence="9">The sequence shown here is derived from an EMBL/GenBank/DDBJ whole genome shotgun (WGS) entry which is preliminary data.</text>
</comment>
<evidence type="ECO:0000256" key="4">
    <source>
        <dbReference type="ARBA" id="ARBA00022989"/>
    </source>
</evidence>
<evidence type="ECO:0000256" key="1">
    <source>
        <dbReference type="ARBA" id="ARBA00004370"/>
    </source>
</evidence>
<feature type="compositionally biased region" description="Acidic residues" evidence="7">
    <location>
        <begin position="72"/>
        <end position="85"/>
    </location>
</feature>
<keyword evidence="6" id="KW-0547">Nucleotide-binding</keyword>
<protein>
    <recommendedName>
        <fullName evidence="8">HMA domain-containing protein</fullName>
    </recommendedName>
</protein>
<dbReference type="STRING" id="109895.A0A507DT75"/>
<name>A0A507DT75_9FUNG</name>
<dbReference type="NCBIfam" id="TIGR01525">
    <property type="entry name" value="ATPase-IB_hvy"/>
    <property type="match status" value="1"/>
</dbReference>
<evidence type="ECO:0000313" key="9">
    <source>
        <dbReference type="EMBL" id="TPX54417.1"/>
    </source>
</evidence>
<dbReference type="InterPro" id="IPR008250">
    <property type="entry name" value="ATPase_P-typ_transduc_dom_A_sf"/>
</dbReference>